<comment type="caution">
    <text evidence="1">The sequence shown here is derived from an EMBL/GenBank/DDBJ whole genome shotgun (WGS) entry which is preliminary data.</text>
</comment>
<dbReference type="RefSeq" id="WP_039360821.1">
    <property type="nucleotide sequence ID" value="NZ_JSAN01000143.1"/>
</dbReference>
<sequence>MLKYKNYSGFVLYDDAARIFHGEVTGLRAVITFQGTTVDEIEQAFRDSIDDYIDWCKERGVEPEKSYSGKFSLRMPSDLYVKIATQAAQNGMSINTYIVNKLSAA</sequence>
<evidence type="ECO:0008006" key="3">
    <source>
        <dbReference type="Google" id="ProtNLM"/>
    </source>
</evidence>
<dbReference type="EMBL" id="JSAN01000143">
    <property type="protein sequence ID" value="KIC70779.1"/>
    <property type="molecule type" value="Genomic_DNA"/>
</dbReference>
<dbReference type="InterPro" id="IPR010985">
    <property type="entry name" value="Ribbon_hlx_hlx"/>
</dbReference>
<gene>
    <name evidence="1" type="ORF">DB44_FX00080</name>
</gene>
<dbReference type="InterPro" id="IPR008651">
    <property type="entry name" value="Uncharacterised_HicB"/>
</dbReference>
<protein>
    <recommendedName>
        <fullName evidence="3">HicB family protein</fullName>
    </recommendedName>
</protein>
<dbReference type="SUPFAM" id="SSF143100">
    <property type="entry name" value="TTHA1013/TTHA0281-like"/>
    <property type="match status" value="1"/>
</dbReference>
<dbReference type="GO" id="GO:0006355">
    <property type="term" value="P:regulation of DNA-templated transcription"/>
    <property type="evidence" value="ECO:0007669"/>
    <property type="project" value="InterPro"/>
</dbReference>
<evidence type="ECO:0000313" key="2">
    <source>
        <dbReference type="Proteomes" id="UP000031465"/>
    </source>
</evidence>
<dbReference type="PATRIC" id="fig|362787.3.peg.2023"/>
<dbReference type="Gene3D" id="1.10.1220.10">
    <property type="entry name" value="Met repressor-like"/>
    <property type="match status" value="1"/>
</dbReference>
<name>A0A0C1GYW4_9BACT</name>
<dbReference type="InterPro" id="IPR013321">
    <property type="entry name" value="Arc_rbn_hlx_hlx"/>
</dbReference>
<reference evidence="1 2" key="1">
    <citation type="journal article" date="2014" name="Mol. Biol. Evol.">
        <title>Massive expansion of Ubiquitination-related gene families within the Chlamydiae.</title>
        <authorList>
            <person name="Domman D."/>
            <person name="Collingro A."/>
            <person name="Lagkouvardos I."/>
            <person name="Gehre L."/>
            <person name="Weinmaier T."/>
            <person name="Rattei T."/>
            <person name="Subtil A."/>
            <person name="Horn M."/>
        </authorList>
    </citation>
    <scope>NUCLEOTIDE SEQUENCE [LARGE SCALE GENOMIC DNA]</scope>
    <source>
        <strain evidence="1 2">EI2</strain>
    </source>
</reference>
<organism evidence="1 2">
    <name type="scientific">Candidatus Protochlamydia amoebophila</name>
    <dbReference type="NCBI Taxonomy" id="362787"/>
    <lineage>
        <taxon>Bacteria</taxon>
        <taxon>Pseudomonadati</taxon>
        <taxon>Chlamydiota</taxon>
        <taxon>Chlamydiia</taxon>
        <taxon>Parachlamydiales</taxon>
        <taxon>Parachlamydiaceae</taxon>
        <taxon>Candidatus Protochlamydia</taxon>
    </lineage>
</organism>
<dbReference type="Proteomes" id="UP000031465">
    <property type="component" value="Unassembled WGS sequence"/>
</dbReference>
<dbReference type="AlphaFoldDB" id="A0A0C1GYW4"/>
<dbReference type="Pfam" id="PF05534">
    <property type="entry name" value="HicB"/>
    <property type="match status" value="1"/>
</dbReference>
<evidence type="ECO:0000313" key="1">
    <source>
        <dbReference type="EMBL" id="KIC70779.1"/>
    </source>
</evidence>
<dbReference type="InterPro" id="IPR035069">
    <property type="entry name" value="TTHA1013/TTHA0281-like"/>
</dbReference>
<accession>A0A0C1GYW4</accession>
<dbReference type="SUPFAM" id="SSF47598">
    <property type="entry name" value="Ribbon-helix-helix"/>
    <property type="match status" value="1"/>
</dbReference>
<proteinExistence type="predicted"/>